<gene>
    <name evidence="3" type="ORF">RY831_04685</name>
</gene>
<name>A0ABU6J493_9BURK</name>
<dbReference type="Proteomes" id="UP001352263">
    <property type="component" value="Unassembled WGS sequence"/>
</dbReference>
<reference evidence="3 4" key="1">
    <citation type="submission" date="2023-10" db="EMBL/GenBank/DDBJ databases">
        <title>Noviherbaspirillum sp. CPCC 100848 genome assembly.</title>
        <authorList>
            <person name="Li X.Y."/>
            <person name="Fang X.M."/>
        </authorList>
    </citation>
    <scope>NUCLEOTIDE SEQUENCE [LARGE SCALE GENOMIC DNA]</scope>
    <source>
        <strain evidence="3 4">CPCC 100848</strain>
    </source>
</reference>
<feature type="signal peptide" evidence="1">
    <location>
        <begin position="1"/>
        <end position="21"/>
    </location>
</feature>
<dbReference type="Pfam" id="PF11008">
    <property type="entry name" value="DUF2846"/>
    <property type="match status" value="1"/>
</dbReference>
<evidence type="ECO:0000313" key="4">
    <source>
        <dbReference type="Proteomes" id="UP001352263"/>
    </source>
</evidence>
<evidence type="ECO:0000313" key="3">
    <source>
        <dbReference type="EMBL" id="MEC4718430.1"/>
    </source>
</evidence>
<keyword evidence="4" id="KW-1185">Reference proteome</keyword>
<keyword evidence="1" id="KW-0732">Signal</keyword>
<dbReference type="InterPro" id="IPR022548">
    <property type="entry name" value="DUF2846"/>
</dbReference>
<sequence>MKSISLVIVSAVLAACTSAPMKEGFAPCNQQGRTRQCVTVPLALAEEDVAAKRFEALPDKVRIYLVRPFTVEPIKRSQVFVDQQLVAEMAPLTYVVIDVDPGLHHIGVRTDVDAAISLRTDAGKLYYVQYSLSQLFGNYSGQLKTMDEAPGRSALLKSKRALTRIDSPM</sequence>
<dbReference type="PROSITE" id="PS51257">
    <property type="entry name" value="PROKAR_LIPOPROTEIN"/>
    <property type="match status" value="1"/>
</dbReference>
<evidence type="ECO:0000259" key="2">
    <source>
        <dbReference type="Pfam" id="PF11008"/>
    </source>
</evidence>
<comment type="caution">
    <text evidence="3">The sequence shown here is derived from an EMBL/GenBank/DDBJ whole genome shotgun (WGS) entry which is preliminary data.</text>
</comment>
<proteinExistence type="predicted"/>
<evidence type="ECO:0000256" key="1">
    <source>
        <dbReference type="SAM" id="SignalP"/>
    </source>
</evidence>
<protein>
    <submittedName>
        <fullName evidence="3">DUF2846 domain-containing protein</fullName>
    </submittedName>
</protein>
<feature type="chain" id="PRO_5045922257" evidence="1">
    <location>
        <begin position="22"/>
        <end position="169"/>
    </location>
</feature>
<organism evidence="3 4">
    <name type="scientific">Noviherbaspirillum album</name>
    <dbReference type="NCBI Taxonomy" id="3080276"/>
    <lineage>
        <taxon>Bacteria</taxon>
        <taxon>Pseudomonadati</taxon>
        <taxon>Pseudomonadota</taxon>
        <taxon>Betaproteobacteria</taxon>
        <taxon>Burkholderiales</taxon>
        <taxon>Oxalobacteraceae</taxon>
        <taxon>Noviherbaspirillum</taxon>
    </lineage>
</organism>
<dbReference type="EMBL" id="JAWIIV010000002">
    <property type="protein sequence ID" value="MEC4718430.1"/>
    <property type="molecule type" value="Genomic_DNA"/>
</dbReference>
<accession>A0ABU6J493</accession>
<dbReference type="RefSeq" id="WP_326505152.1">
    <property type="nucleotide sequence ID" value="NZ_JAWIIV010000002.1"/>
</dbReference>
<feature type="domain" description="DUF2846" evidence="2">
    <location>
        <begin position="59"/>
        <end position="134"/>
    </location>
</feature>